<name>A0A428MY21_9BACI</name>
<protein>
    <recommendedName>
        <fullName evidence="6">Competence protein CoiA</fullName>
    </recommendedName>
</protein>
<keyword evidence="5" id="KW-1185">Reference proteome</keyword>
<dbReference type="InterPro" id="IPR010330">
    <property type="entry name" value="CoiA_nuc"/>
</dbReference>
<dbReference type="Pfam" id="PF25166">
    <property type="entry name" value="CoiA_C"/>
    <property type="match status" value="1"/>
</dbReference>
<gene>
    <name evidence="4" type="ORF">D7Z54_23130</name>
</gene>
<dbReference type="InterPro" id="IPR057252">
    <property type="entry name" value="CoiA_C"/>
</dbReference>
<accession>A0A428MY21</accession>
<feature type="domain" description="Competence protein CoiA nuclease-like" evidence="1">
    <location>
        <begin position="63"/>
        <end position="218"/>
    </location>
</feature>
<dbReference type="InterPro" id="IPR057253">
    <property type="entry name" value="CoiA-like_N"/>
</dbReference>
<evidence type="ECO:0000313" key="5">
    <source>
        <dbReference type="Proteomes" id="UP000275076"/>
    </source>
</evidence>
<evidence type="ECO:0008006" key="6">
    <source>
        <dbReference type="Google" id="ProtNLM"/>
    </source>
</evidence>
<comment type="caution">
    <text evidence="4">The sequence shown here is derived from an EMBL/GenBank/DDBJ whole genome shotgun (WGS) entry which is preliminary data.</text>
</comment>
<sequence length="391" mass="45853">MFVALTQNQQRLSLVIPDPSVNPSPPYYCPVCRQEVMMKQGTKRRWHFAHLQSNLCTDTSEPETEEHLTGKAELYKWLLSKGVVPMIERFLPSIQRRADLFFTYQGQDYAIEFQCASISTEETITRTQDYLSENIIPLWIYSSNRIRSSAPSRFSIHAFEWSGLRERYTDGHRAITYFSPSTSTFFFLFPRAVFTSTITFADLYALQTADTSMSMLLQLPATKAGRIIWQNQWLHKKKQWRYERNDWRSQTDRYYTRHLFASYQSDIPFFPGEAGWPVRGMEYFETPPHLWQSALLLDVLATLPLYHSFSFQTVVEVFSFVITSHLKTRSLPFITTPLETITAGYFNALQKMGSIRQTKTGWMRIKPIHLPRSLDEGFHMDKKWHQSIFYS</sequence>
<dbReference type="OrthoDB" id="3784230at2"/>
<reference evidence="4 5" key="1">
    <citation type="submission" date="2018-10" db="EMBL/GenBank/DDBJ databases">
        <title>Draft genome sequence of Bacillus salarius IM0101, isolated from a hypersaline soil in Inner Mongolia, China.</title>
        <authorList>
            <person name="Yamprayoonswat W."/>
            <person name="Boonvisut S."/>
            <person name="Jumpathong W."/>
            <person name="Sittihan S."/>
            <person name="Ruangsuj P."/>
            <person name="Wanthongcharoen S."/>
            <person name="Thongpramul N."/>
            <person name="Pimmason S."/>
            <person name="Yu B."/>
            <person name="Yasawong M."/>
        </authorList>
    </citation>
    <scope>NUCLEOTIDE SEQUENCE [LARGE SCALE GENOMIC DNA]</scope>
    <source>
        <strain evidence="4 5">IM0101</strain>
    </source>
</reference>
<evidence type="ECO:0000259" key="3">
    <source>
        <dbReference type="Pfam" id="PF25166"/>
    </source>
</evidence>
<evidence type="ECO:0000259" key="2">
    <source>
        <dbReference type="Pfam" id="PF25164"/>
    </source>
</evidence>
<feature type="domain" description="Competence protein CoiA C-terminal" evidence="3">
    <location>
        <begin position="230"/>
        <end position="359"/>
    </location>
</feature>
<feature type="domain" description="Competence protein CoiA-like N-terminal" evidence="2">
    <location>
        <begin position="26"/>
        <end position="57"/>
    </location>
</feature>
<dbReference type="Pfam" id="PF25164">
    <property type="entry name" value="CoiA_N"/>
    <property type="match status" value="1"/>
</dbReference>
<dbReference type="EMBL" id="RBVX01000029">
    <property type="protein sequence ID" value="RSL31041.1"/>
    <property type="molecule type" value="Genomic_DNA"/>
</dbReference>
<dbReference type="RefSeq" id="WP_125559520.1">
    <property type="nucleotide sequence ID" value="NZ_RBVX01000029.1"/>
</dbReference>
<evidence type="ECO:0000313" key="4">
    <source>
        <dbReference type="EMBL" id="RSL31041.1"/>
    </source>
</evidence>
<dbReference type="Pfam" id="PF06054">
    <property type="entry name" value="CoiA_nuc"/>
    <property type="match status" value="1"/>
</dbReference>
<proteinExistence type="predicted"/>
<dbReference type="Proteomes" id="UP000275076">
    <property type="component" value="Unassembled WGS sequence"/>
</dbReference>
<organism evidence="4 5">
    <name type="scientific">Salibacterium salarium</name>
    <dbReference type="NCBI Taxonomy" id="284579"/>
    <lineage>
        <taxon>Bacteria</taxon>
        <taxon>Bacillati</taxon>
        <taxon>Bacillota</taxon>
        <taxon>Bacilli</taxon>
        <taxon>Bacillales</taxon>
        <taxon>Bacillaceae</taxon>
    </lineage>
</organism>
<dbReference type="AlphaFoldDB" id="A0A428MY21"/>
<evidence type="ECO:0000259" key="1">
    <source>
        <dbReference type="Pfam" id="PF06054"/>
    </source>
</evidence>